<name>A0A7X0RMK0_9BACL</name>
<reference evidence="1 2" key="1">
    <citation type="submission" date="2020-08" db="EMBL/GenBank/DDBJ databases">
        <title>Cohnella phylogeny.</title>
        <authorList>
            <person name="Dunlap C."/>
        </authorList>
    </citation>
    <scope>NUCLEOTIDE SEQUENCE [LARGE SCALE GENOMIC DNA]</scope>
    <source>
        <strain evidence="1 2">DSM 28246</strain>
    </source>
</reference>
<evidence type="ECO:0000313" key="2">
    <source>
        <dbReference type="Proteomes" id="UP000547209"/>
    </source>
</evidence>
<dbReference type="InterPro" id="IPR047907">
    <property type="entry name" value="CD1375-like"/>
</dbReference>
<accession>A0A7X0RMK0</accession>
<dbReference type="EMBL" id="JACJVP010000007">
    <property type="protein sequence ID" value="MBB6670293.1"/>
    <property type="molecule type" value="Genomic_DNA"/>
</dbReference>
<sequence length="41" mass="4694">MNMIVQVYVRLIREGRRTLDSVPEPVRPEVEAALNEGAEQQ</sequence>
<dbReference type="NCBIfam" id="NF040910">
    <property type="entry name" value="CD1375_fam"/>
    <property type="match status" value="1"/>
</dbReference>
<dbReference type="Proteomes" id="UP000547209">
    <property type="component" value="Unassembled WGS sequence"/>
</dbReference>
<organism evidence="1 2">
    <name type="scientific">Cohnella nanjingensis</name>
    <dbReference type="NCBI Taxonomy" id="1387779"/>
    <lineage>
        <taxon>Bacteria</taxon>
        <taxon>Bacillati</taxon>
        <taxon>Bacillota</taxon>
        <taxon>Bacilli</taxon>
        <taxon>Bacillales</taxon>
        <taxon>Paenibacillaceae</taxon>
        <taxon>Cohnella</taxon>
    </lineage>
</organism>
<dbReference type="AlphaFoldDB" id="A0A7X0RMK0"/>
<proteinExistence type="predicted"/>
<dbReference type="RefSeq" id="WP_185141729.1">
    <property type="nucleotide sequence ID" value="NZ_JACJVP010000007.1"/>
</dbReference>
<evidence type="ECO:0000313" key="1">
    <source>
        <dbReference type="EMBL" id="MBB6670293.1"/>
    </source>
</evidence>
<protein>
    <submittedName>
        <fullName evidence="1">ASCH domain-containing protein</fullName>
    </submittedName>
</protein>
<comment type="caution">
    <text evidence="1">The sequence shown here is derived from an EMBL/GenBank/DDBJ whole genome shotgun (WGS) entry which is preliminary data.</text>
</comment>
<gene>
    <name evidence="1" type="ORF">H7C19_06285</name>
</gene>
<keyword evidence="2" id="KW-1185">Reference proteome</keyword>